<accession>A0A2G9UI44</accession>
<evidence type="ECO:0000313" key="1">
    <source>
        <dbReference type="EMBL" id="PIO69856.1"/>
    </source>
</evidence>
<dbReference type="Proteomes" id="UP000230423">
    <property type="component" value="Unassembled WGS sequence"/>
</dbReference>
<name>A0A2G9UI44_TELCI</name>
<dbReference type="AlphaFoldDB" id="A0A2G9UI44"/>
<dbReference type="EMBL" id="KZ346491">
    <property type="protein sequence ID" value="PIO69856.1"/>
    <property type="molecule type" value="Genomic_DNA"/>
</dbReference>
<gene>
    <name evidence="1" type="ORF">TELCIR_08311</name>
</gene>
<dbReference type="OrthoDB" id="5870733at2759"/>
<reference evidence="1 2" key="1">
    <citation type="submission" date="2015-09" db="EMBL/GenBank/DDBJ databases">
        <title>Draft genome of the parasitic nematode Teladorsagia circumcincta isolate WARC Sus (inbred).</title>
        <authorList>
            <person name="Mitreva M."/>
        </authorList>
    </citation>
    <scope>NUCLEOTIDE SEQUENCE [LARGE SCALE GENOMIC DNA]</scope>
    <source>
        <strain evidence="1 2">S</strain>
    </source>
</reference>
<protein>
    <submittedName>
        <fullName evidence="1">Uncharacterized protein</fullName>
    </submittedName>
</protein>
<evidence type="ECO:0000313" key="2">
    <source>
        <dbReference type="Proteomes" id="UP000230423"/>
    </source>
</evidence>
<keyword evidence="2" id="KW-1185">Reference proteome</keyword>
<sequence length="65" mass="7428">MEEAEIPKNGGHMKFGEKEDISSEGFSAHEIFATAFKAIHQTTMIMIQTRFDINFFLSVSLMWSL</sequence>
<organism evidence="1 2">
    <name type="scientific">Teladorsagia circumcincta</name>
    <name type="common">Brown stomach worm</name>
    <name type="synonym">Ostertagia circumcincta</name>
    <dbReference type="NCBI Taxonomy" id="45464"/>
    <lineage>
        <taxon>Eukaryota</taxon>
        <taxon>Metazoa</taxon>
        <taxon>Ecdysozoa</taxon>
        <taxon>Nematoda</taxon>
        <taxon>Chromadorea</taxon>
        <taxon>Rhabditida</taxon>
        <taxon>Rhabditina</taxon>
        <taxon>Rhabditomorpha</taxon>
        <taxon>Strongyloidea</taxon>
        <taxon>Trichostrongylidae</taxon>
        <taxon>Teladorsagia</taxon>
    </lineage>
</organism>
<proteinExistence type="predicted"/>